<evidence type="ECO:0000313" key="1">
    <source>
        <dbReference type="EMBL" id="CAE4572174.1"/>
    </source>
</evidence>
<organism evidence="1">
    <name type="scientific">Alexandrium monilatum</name>
    <dbReference type="NCBI Taxonomy" id="311494"/>
    <lineage>
        <taxon>Eukaryota</taxon>
        <taxon>Sar</taxon>
        <taxon>Alveolata</taxon>
        <taxon>Dinophyceae</taxon>
        <taxon>Gonyaulacales</taxon>
        <taxon>Pyrocystaceae</taxon>
        <taxon>Alexandrium</taxon>
    </lineage>
</organism>
<dbReference type="AlphaFoldDB" id="A0A7S4UCZ9"/>
<gene>
    <name evidence="1" type="ORF">AMON00008_LOCUS11793</name>
</gene>
<name>A0A7S4UCZ9_9DINO</name>
<sequence>MVSLPTGKPPVRTATWQHVQDVGPFRPPYGLGTSEARKLAEEVQRHLSEQGTVDMGALRQVKAFGARFNSLFFQRPKVNDGSWKRWLASLPHLEVVVDPRRAPFHSNCPTSVRWRRTHKVFKARNSGSDGR</sequence>
<accession>A0A7S4UCZ9</accession>
<dbReference type="EMBL" id="HBNR01017851">
    <property type="protein sequence ID" value="CAE4572174.1"/>
    <property type="molecule type" value="Transcribed_RNA"/>
</dbReference>
<protein>
    <submittedName>
        <fullName evidence="1">Uncharacterized protein</fullName>
    </submittedName>
</protein>
<proteinExistence type="predicted"/>
<reference evidence="1" key="1">
    <citation type="submission" date="2021-01" db="EMBL/GenBank/DDBJ databases">
        <authorList>
            <person name="Corre E."/>
            <person name="Pelletier E."/>
            <person name="Niang G."/>
            <person name="Scheremetjew M."/>
            <person name="Finn R."/>
            <person name="Kale V."/>
            <person name="Holt S."/>
            <person name="Cochrane G."/>
            <person name="Meng A."/>
            <person name="Brown T."/>
            <person name="Cohen L."/>
        </authorList>
    </citation>
    <scope>NUCLEOTIDE SEQUENCE</scope>
    <source>
        <strain evidence="1">CCMP3105</strain>
    </source>
</reference>